<proteinExistence type="predicted"/>
<keyword evidence="5" id="KW-1185">Reference proteome</keyword>
<dbReference type="InterPro" id="IPR051558">
    <property type="entry name" value="Metallophosphoesterase_PAP"/>
</dbReference>
<dbReference type="PANTHER" id="PTHR10161:SF14">
    <property type="entry name" value="TARTRATE-RESISTANT ACID PHOSPHATASE TYPE 5"/>
    <property type="match status" value="1"/>
</dbReference>
<dbReference type="InterPro" id="IPR004843">
    <property type="entry name" value="Calcineurin-like_PHP"/>
</dbReference>
<dbReference type="EMBL" id="CAUJNA010003707">
    <property type="protein sequence ID" value="CAJ1408194.1"/>
    <property type="molecule type" value="Genomic_DNA"/>
</dbReference>
<gene>
    <name evidence="4" type="ORF">EVOR1521_LOCUS29693</name>
</gene>
<comment type="caution">
    <text evidence="4">The sequence shown here is derived from an EMBL/GenBank/DDBJ whole genome shotgun (WGS) entry which is preliminary data.</text>
</comment>
<dbReference type="PANTHER" id="PTHR10161">
    <property type="entry name" value="TARTRATE-RESISTANT ACID PHOSPHATASE TYPE 5"/>
    <property type="match status" value="1"/>
</dbReference>
<dbReference type="InterPro" id="IPR029052">
    <property type="entry name" value="Metallo-depent_PP-like"/>
</dbReference>
<protein>
    <recommendedName>
        <fullName evidence="3">Calcineurin-like phosphoesterase domain-containing protein</fullName>
    </recommendedName>
</protein>
<feature type="domain" description="Calcineurin-like phosphoesterase" evidence="3">
    <location>
        <begin position="33"/>
        <end position="253"/>
    </location>
</feature>
<evidence type="ECO:0000256" key="1">
    <source>
        <dbReference type="ARBA" id="ARBA00022729"/>
    </source>
</evidence>
<reference evidence="4" key="1">
    <citation type="submission" date="2023-08" db="EMBL/GenBank/DDBJ databases">
        <authorList>
            <person name="Chen Y."/>
            <person name="Shah S."/>
            <person name="Dougan E. K."/>
            <person name="Thang M."/>
            <person name="Chan C."/>
        </authorList>
    </citation>
    <scope>NUCLEOTIDE SEQUENCE</scope>
</reference>
<evidence type="ECO:0000259" key="3">
    <source>
        <dbReference type="Pfam" id="PF00149"/>
    </source>
</evidence>
<organism evidence="4 5">
    <name type="scientific">Effrenium voratum</name>
    <dbReference type="NCBI Taxonomy" id="2562239"/>
    <lineage>
        <taxon>Eukaryota</taxon>
        <taxon>Sar</taxon>
        <taxon>Alveolata</taxon>
        <taxon>Dinophyceae</taxon>
        <taxon>Suessiales</taxon>
        <taxon>Symbiodiniaceae</taxon>
        <taxon>Effrenium</taxon>
    </lineage>
</organism>
<keyword evidence="2" id="KW-0378">Hydrolase</keyword>
<evidence type="ECO:0000313" key="4">
    <source>
        <dbReference type="EMBL" id="CAJ1408194.1"/>
    </source>
</evidence>
<dbReference type="GO" id="GO:0016787">
    <property type="term" value="F:hydrolase activity"/>
    <property type="evidence" value="ECO:0007669"/>
    <property type="project" value="UniProtKB-KW"/>
</dbReference>
<evidence type="ECO:0000256" key="2">
    <source>
        <dbReference type="ARBA" id="ARBA00022801"/>
    </source>
</evidence>
<accession>A0AA36JM65</accession>
<sequence>MAPKRRSASAPRRAVGVVHEHGVRLPQDEAFDMVFLALGDTGSVNRKLLSVRDAMARWVAEQNHGQTPAFVLLLGDNFYPSGVNSVRDKQFTETWYNTFIHNQPAFQCPWYAVLGNHDYGSKHPEAQIAYTTSELNRGGHWQMPGRIYAVHHVSSTTPDCSVRLYALDTNPLSLSAEIPNGDRQLAQDLQELQESLAAVPEDESSWRIVFGHHPMYTAGKNHGHQGVLLRTRFRLESLLQEQGVSIYLSGHEHLLQYHRENGLSHVVSGATSTAKAYGGINQKMVEKMTYVDRELNVGFTTVHLNASFARITHWNGDCVPVFTTRIDNPRQGLGTASAATATAAGTDSQTPPPVAAAAAAAAESAAAASVDDDKPGLCEFSLDRSSILSELNGEMEAGDELVHSDEDDALDAACGDLCLRLDSTSQKVRGVTLPSVCSIHVNNRNPAGESPRFGIYGALGLTKVPIRGLNKSCPTGCVSWRHMFVGGLHSVPTLFIFWCSLTCPTQLLH</sequence>
<evidence type="ECO:0000313" key="5">
    <source>
        <dbReference type="Proteomes" id="UP001178507"/>
    </source>
</evidence>
<dbReference type="AlphaFoldDB" id="A0AA36JM65"/>
<dbReference type="Gene3D" id="3.60.21.10">
    <property type="match status" value="1"/>
</dbReference>
<dbReference type="Pfam" id="PF00149">
    <property type="entry name" value="Metallophos"/>
    <property type="match status" value="1"/>
</dbReference>
<keyword evidence="1" id="KW-0732">Signal</keyword>
<dbReference type="SUPFAM" id="SSF56300">
    <property type="entry name" value="Metallo-dependent phosphatases"/>
    <property type="match status" value="1"/>
</dbReference>
<dbReference type="Proteomes" id="UP001178507">
    <property type="component" value="Unassembled WGS sequence"/>
</dbReference>
<name>A0AA36JM65_9DINO</name>